<accession>A0A0U5EXS1</accession>
<dbReference type="GeneID" id="34784235"/>
<dbReference type="KEGG" id="asz:ASN_3282"/>
<evidence type="ECO:0000313" key="2">
    <source>
        <dbReference type="Proteomes" id="UP000056109"/>
    </source>
</evidence>
<sequence>MKIDLNADIGEGFGRWMIADDAALMTVISSANIACGFHAGDHLIMDRVVRAAKERGVAIGAHPGLPDRMGFGRRTMVVSAEEMEAMLAYQIGALRGIAARHGLRVGHVSYHAAFGTMANADQDLADRLARVIAQIDPSLVMLAMEGQPIDLAARKAGLRVRSLFLADRAYQANGALVPRGLEGAVIHDLDKVKERVKTFLETGKVITIEGKGLAIRSRSILVHSDTPGSDKLAQAIASQIDAMGGEVSACAEG</sequence>
<dbReference type="Pfam" id="PF03746">
    <property type="entry name" value="LamB_YcsF"/>
    <property type="match status" value="1"/>
</dbReference>
<dbReference type="GO" id="GO:0005975">
    <property type="term" value="P:carbohydrate metabolic process"/>
    <property type="evidence" value="ECO:0007669"/>
    <property type="project" value="InterPro"/>
</dbReference>
<dbReference type="SUPFAM" id="SSF88713">
    <property type="entry name" value="Glycoside hydrolase/deacetylase"/>
    <property type="match status" value="1"/>
</dbReference>
<gene>
    <name evidence="1" type="ORF">ASN_3282</name>
</gene>
<evidence type="ECO:0000313" key="1">
    <source>
        <dbReference type="EMBL" id="CEF42521.1"/>
    </source>
</evidence>
<dbReference type="PANTHER" id="PTHR30292:SF0">
    <property type="entry name" value="5-OXOPROLINASE SUBUNIT A"/>
    <property type="match status" value="1"/>
</dbReference>
<dbReference type="RefSeq" id="WP_058988674.1">
    <property type="nucleotide sequence ID" value="NZ_LN606600.1"/>
</dbReference>
<dbReference type="NCBIfam" id="NF003814">
    <property type="entry name" value="PRK05406.1-3"/>
    <property type="match status" value="1"/>
</dbReference>
<organism evidence="1 2">
    <name type="scientific">Acetobacter senegalensis</name>
    <dbReference type="NCBI Taxonomy" id="446692"/>
    <lineage>
        <taxon>Bacteria</taxon>
        <taxon>Pseudomonadati</taxon>
        <taxon>Pseudomonadota</taxon>
        <taxon>Alphaproteobacteria</taxon>
        <taxon>Acetobacterales</taxon>
        <taxon>Acetobacteraceae</taxon>
        <taxon>Acetobacter</taxon>
    </lineage>
</organism>
<dbReference type="AlphaFoldDB" id="A0A0U5EXS1"/>
<dbReference type="InterPro" id="IPR011330">
    <property type="entry name" value="Glyco_hydro/deAcase_b/a-brl"/>
</dbReference>
<keyword evidence="2" id="KW-1185">Reference proteome</keyword>
<dbReference type="PANTHER" id="PTHR30292">
    <property type="entry name" value="UNCHARACTERIZED PROTEIN YBGL-RELATED"/>
    <property type="match status" value="1"/>
</dbReference>
<reference evidence="2" key="1">
    <citation type="submission" date="2014-09" db="EMBL/GenBank/DDBJ databases">
        <authorList>
            <person name="Illeghems K.G."/>
        </authorList>
    </citation>
    <scope>NUCLEOTIDE SEQUENCE [LARGE SCALE GENOMIC DNA]</scope>
    <source>
        <strain evidence="2">108B</strain>
    </source>
</reference>
<dbReference type="InterPro" id="IPR005501">
    <property type="entry name" value="LamB/YcsF/PxpA-like"/>
</dbReference>
<proteinExistence type="predicted"/>
<dbReference type="CDD" id="cd10787">
    <property type="entry name" value="LamB_YcsF_like"/>
    <property type="match status" value="1"/>
</dbReference>
<dbReference type="Proteomes" id="UP000056109">
    <property type="component" value="Chromosome I"/>
</dbReference>
<protein>
    <submittedName>
        <fullName evidence="1">LamB/YcsF family protein</fullName>
    </submittedName>
</protein>
<name>A0A0U5EXS1_9PROT</name>
<dbReference type="PATRIC" id="fig|446692.3.peg.3478"/>
<dbReference type="EMBL" id="LN606600">
    <property type="protein sequence ID" value="CEF42521.1"/>
    <property type="molecule type" value="Genomic_DNA"/>
</dbReference>
<dbReference type="Gene3D" id="3.20.20.370">
    <property type="entry name" value="Glycoside hydrolase/deacetylase"/>
    <property type="match status" value="1"/>
</dbReference>